<dbReference type="EMBL" id="BMAO01032949">
    <property type="protein sequence ID" value="GFQ85908.1"/>
    <property type="molecule type" value="Genomic_DNA"/>
</dbReference>
<protein>
    <submittedName>
        <fullName evidence="2">Uncharacterized protein</fullName>
    </submittedName>
</protein>
<comment type="caution">
    <text evidence="2">The sequence shown here is derived from an EMBL/GenBank/DDBJ whole genome shotgun (WGS) entry which is preliminary data.</text>
</comment>
<dbReference type="OrthoDB" id="10458665at2759"/>
<gene>
    <name evidence="2" type="ORF">TNCT_708501</name>
</gene>
<evidence type="ECO:0000313" key="2">
    <source>
        <dbReference type="EMBL" id="GFQ85908.1"/>
    </source>
</evidence>
<feature type="compositionally biased region" description="Basic and acidic residues" evidence="1">
    <location>
        <begin position="1"/>
        <end position="11"/>
    </location>
</feature>
<reference evidence="2" key="1">
    <citation type="submission" date="2020-07" db="EMBL/GenBank/DDBJ databases">
        <title>Multicomponent nature underlies the extraordinary mechanical properties of spider dragline silk.</title>
        <authorList>
            <person name="Kono N."/>
            <person name="Nakamura H."/>
            <person name="Mori M."/>
            <person name="Yoshida Y."/>
            <person name="Ohtoshi R."/>
            <person name="Malay A.D."/>
            <person name="Moran D.A.P."/>
            <person name="Tomita M."/>
            <person name="Numata K."/>
            <person name="Arakawa K."/>
        </authorList>
    </citation>
    <scope>NUCLEOTIDE SEQUENCE</scope>
</reference>
<name>A0A8X6KXF5_TRICU</name>
<evidence type="ECO:0000256" key="1">
    <source>
        <dbReference type="SAM" id="MobiDB-lite"/>
    </source>
</evidence>
<keyword evidence="3" id="KW-1185">Reference proteome</keyword>
<organism evidence="2 3">
    <name type="scientific">Trichonephila clavata</name>
    <name type="common">Joro spider</name>
    <name type="synonym">Nephila clavata</name>
    <dbReference type="NCBI Taxonomy" id="2740835"/>
    <lineage>
        <taxon>Eukaryota</taxon>
        <taxon>Metazoa</taxon>
        <taxon>Ecdysozoa</taxon>
        <taxon>Arthropoda</taxon>
        <taxon>Chelicerata</taxon>
        <taxon>Arachnida</taxon>
        <taxon>Araneae</taxon>
        <taxon>Araneomorphae</taxon>
        <taxon>Entelegynae</taxon>
        <taxon>Araneoidea</taxon>
        <taxon>Nephilidae</taxon>
        <taxon>Trichonephila</taxon>
    </lineage>
</organism>
<dbReference type="AlphaFoldDB" id="A0A8X6KXF5"/>
<dbReference type="Proteomes" id="UP000887116">
    <property type="component" value="Unassembled WGS sequence"/>
</dbReference>
<sequence length="96" mass="11140">MACARADARGSEKHKRRMKAEKQKCLQEERCKRMKEQKRFLKGKSNEDMEVPQAIEKVLVSKGERAEMLSVNPDAVAQPVTVGKERVYLETYLRCR</sequence>
<accession>A0A8X6KXF5</accession>
<feature type="region of interest" description="Disordered" evidence="1">
    <location>
        <begin position="1"/>
        <end position="21"/>
    </location>
</feature>
<proteinExistence type="predicted"/>
<evidence type="ECO:0000313" key="3">
    <source>
        <dbReference type="Proteomes" id="UP000887116"/>
    </source>
</evidence>